<evidence type="ECO:0000256" key="2">
    <source>
        <dbReference type="SAM" id="SignalP"/>
    </source>
</evidence>
<sequence length="123" mass="13840">MKKNPPIVVVVFIVSIAVAAAAAGRLIDDVRMRNSVSHIYSLFYVLLCSYAVAHLLGYLNHSNRSFCIYVLFNGELITLNNTKSNSYIFIVFKYNSAGYRVQGNLFTKIKKCIFSILVYSLCV</sequence>
<reference evidence="3" key="1">
    <citation type="submission" date="2020-11" db="EMBL/GenBank/DDBJ databases">
        <authorList>
            <person name="Whitehead M."/>
        </authorList>
    </citation>
    <scope>NUCLEOTIDE SEQUENCE</scope>
    <source>
        <strain evidence="3">EGII</strain>
    </source>
</reference>
<protein>
    <submittedName>
        <fullName evidence="3">(Mediterranean fruit fly) hypothetical protein</fullName>
    </submittedName>
</protein>
<accession>A0A811U9J0</accession>
<comment type="caution">
    <text evidence="3">The sequence shown here is derived from an EMBL/GenBank/DDBJ whole genome shotgun (WGS) entry which is preliminary data.</text>
</comment>
<evidence type="ECO:0000313" key="4">
    <source>
        <dbReference type="Proteomes" id="UP000606786"/>
    </source>
</evidence>
<keyword evidence="1" id="KW-0472">Membrane</keyword>
<organism evidence="3 4">
    <name type="scientific">Ceratitis capitata</name>
    <name type="common">Mediterranean fruit fly</name>
    <name type="synonym">Tephritis capitata</name>
    <dbReference type="NCBI Taxonomy" id="7213"/>
    <lineage>
        <taxon>Eukaryota</taxon>
        <taxon>Metazoa</taxon>
        <taxon>Ecdysozoa</taxon>
        <taxon>Arthropoda</taxon>
        <taxon>Hexapoda</taxon>
        <taxon>Insecta</taxon>
        <taxon>Pterygota</taxon>
        <taxon>Neoptera</taxon>
        <taxon>Endopterygota</taxon>
        <taxon>Diptera</taxon>
        <taxon>Brachycera</taxon>
        <taxon>Muscomorpha</taxon>
        <taxon>Tephritoidea</taxon>
        <taxon>Tephritidae</taxon>
        <taxon>Ceratitis</taxon>
        <taxon>Ceratitis</taxon>
    </lineage>
</organism>
<feature type="signal peptide" evidence="2">
    <location>
        <begin position="1"/>
        <end position="21"/>
    </location>
</feature>
<feature type="chain" id="PRO_5032782062" evidence="2">
    <location>
        <begin position="22"/>
        <end position="123"/>
    </location>
</feature>
<gene>
    <name evidence="3" type="ORF">CCAP1982_LOCUS3729</name>
</gene>
<dbReference type="Proteomes" id="UP000606786">
    <property type="component" value="Unassembled WGS sequence"/>
</dbReference>
<keyword evidence="4" id="KW-1185">Reference proteome</keyword>
<keyword evidence="1" id="KW-0812">Transmembrane</keyword>
<dbReference type="AlphaFoldDB" id="A0A811U9J0"/>
<dbReference type="EMBL" id="CAJHJT010000001">
    <property type="protein sequence ID" value="CAD6994998.1"/>
    <property type="molecule type" value="Genomic_DNA"/>
</dbReference>
<evidence type="ECO:0000313" key="3">
    <source>
        <dbReference type="EMBL" id="CAD6994998.1"/>
    </source>
</evidence>
<proteinExistence type="predicted"/>
<evidence type="ECO:0000256" key="1">
    <source>
        <dbReference type="SAM" id="Phobius"/>
    </source>
</evidence>
<keyword evidence="1" id="KW-1133">Transmembrane helix</keyword>
<feature type="transmembrane region" description="Helical" evidence="1">
    <location>
        <begin position="39"/>
        <end position="59"/>
    </location>
</feature>
<keyword evidence="2" id="KW-0732">Signal</keyword>
<name>A0A811U9J0_CERCA</name>